<evidence type="ECO:0000256" key="1">
    <source>
        <dbReference type="SAM" id="MobiDB-lite"/>
    </source>
</evidence>
<dbReference type="OrthoDB" id="3169902at2"/>
<dbReference type="Gene3D" id="3.30.210.10">
    <property type="entry name" value="DNA polymerase, thumb domain"/>
    <property type="match status" value="1"/>
</dbReference>
<name>A0A3N0BAP1_9ACTN</name>
<evidence type="ECO:0000259" key="4">
    <source>
        <dbReference type="Pfam" id="PF18676"/>
    </source>
</evidence>
<dbReference type="AlphaFoldDB" id="A0A3N0BAP1"/>
<dbReference type="InterPro" id="IPR037160">
    <property type="entry name" value="DNA_Pol_thumb_sf"/>
</dbReference>
<gene>
    <name evidence="5" type="ORF">DMP08_06460</name>
</gene>
<dbReference type="InterPro" id="IPR041286">
    <property type="entry name" value="MBG_2"/>
</dbReference>
<evidence type="ECO:0000313" key="5">
    <source>
        <dbReference type="EMBL" id="RNL44064.1"/>
    </source>
</evidence>
<proteinExistence type="predicted"/>
<accession>A0A3N0BAP1</accession>
<feature type="region of interest" description="Disordered" evidence="1">
    <location>
        <begin position="1078"/>
        <end position="1100"/>
    </location>
</feature>
<keyword evidence="3" id="KW-0732">Signal</keyword>
<evidence type="ECO:0000256" key="2">
    <source>
        <dbReference type="SAM" id="Phobius"/>
    </source>
</evidence>
<sequence length="1143" mass="114207">MTTVSIGRAQDDARDCGTRSFACMMGAVAGLLCAVLLACPATAWADDPTGPFHVEGGTTGADYPARYNIADNGSGNSLVNAGVELGDFVVIGGELDTDFTWYNGVLTVKTSTPIEILMKDGVNQTTNRISISLNSDKELAHVTLAGVSIKQTGSFAAMRIAMGSVSLVLKDGTQNELASGPNRAGLQKETGAFVPLTISGGGKLTATGGSYGAGIGGGFAGEVSSVVIAGGEIVATGGSYGAGIGGGNGAKGNDITIDGGSVIATGGSRAAGIGGGDGGLGNGVTITGGDVTAKGGSMAAGIGSGSLVYGSNANDIAIKGGVVKAESGGQGAACIGSGYSGAYASIAITGGALSLTKVGAGPYLGGSDGAYVDIKGGLFADSTPVIDNKVYGVAPDSGYKTMANEDPATKDAYPLTVVKAPEPSTLTLKPAGTSLVYDGAALEAADVVATARYGSTPADMAADVAFTHKTASGAQQAGLPKDAGIYTIEAILKAKDVGGVHYEQSKVEGQITIAKAPLTITANSSAITYGQKPAGAGVSCSGFVNGETEAVLTGALDYDFTYSQYGNAGDYYLTPKGLTSNNYNICFESNRLIVNPAPAPQVTGASLDVKLGVAFDYTYTLDALLPVLEDACSYGTLAYSLADDSGMPAELYTPGTATIAQSELTLPILEAADVSVGPVGLLVIQIESQNYRTFSNAIMVNAVEREVLSAAVSATPSTYEYDGRTLGDAVALSGEAKNAAGEVVAGTFAWSNPDAVPTPGDHLAAWTFTPEDAFNYQSLTGVVRVTVTPRVVDLAWSNTEGRFFGDGKQVEAVIKDGCILSGDEVGVTVGGGDARDAGEHTATATLTGAQASRYVLADDIARASYAIAQSGSEFKPGSVQVLDAQGNVVEGAASFSYGQKVKVTAKPTPTGESAPTRVRTLSAANSAPASSGQMALFYGAVQVSEAVDADAEGVYTLEYDTASGCIPVGAAVTLTARYVASGNMAEASAVIELTVHPKAVGLEWSNIEGRVEGDGKQVMAKALGVLAGEDVAVTVEGADAATAGKHTATAVSLTGAHAANYALPDSASVSYEVAAKGPAGGGDVPSADETNSAGGAGGKAAKPLVSTGDGAAGAAFAMIAIAFAAVATAVAAVARCRRGRTQF</sequence>
<dbReference type="RefSeq" id="WP_161555434.1">
    <property type="nucleotide sequence ID" value="NZ_QICD01000010.1"/>
</dbReference>
<feature type="chain" id="PRO_5018308966" description="MBG domain-containing protein" evidence="3">
    <location>
        <begin position="46"/>
        <end position="1143"/>
    </location>
</feature>
<feature type="signal peptide" evidence="3">
    <location>
        <begin position="1"/>
        <end position="45"/>
    </location>
</feature>
<comment type="caution">
    <text evidence="5">The sequence shown here is derived from an EMBL/GenBank/DDBJ whole genome shotgun (WGS) entry which is preliminary data.</text>
</comment>
<keyword evidence="2" id="KW-1133">Transmembrane helix</keyword>
<evidence type="ECO:0000313" key="6">
    <source>
        <dbReference type="Proteomes" id="UP000278632"/>
    </source>
</evidence>
<feature type="domain" description="MBG" evidence="4">
    <location>
        <begin position="518"/>
        <end position="592"/>
    </location>
</feature>
<protein>
    <recommendedName>
        <fullName evidence="4">MBG domain-containing protein</fullName>
    </recommendedName>
</protein>
<feature type="transmembrane region" description="Helical" evidence="2">
    <location>
        <begin position="1111"/>
        <end position="1134"/>
    </location>
</feature>
<keyword evidence="6" id="KW-1185">Reference proteome</keyword>
<organism evidence="5 6">
    <name type="scientific">Paraeggerthella hongkongensis</name>
    <dbReference type="NCBI Taxonomy" id="230658"/>
    <lineage>
        <taxon>Bacteria</taxon>
        <taxon>Bacillati</taxon>
        <taxon>Actinomycetota</taxon>
        <taxon>Coriobacteriia</taxon>
        <taxon>Eggerthellales</taxon>
        <taxon>Eggerthellaceae</taxon>
        <taxon>Paraeggerthella</taxon>
    </lineage>
</organism>
<keyword evidence="2" id="KW-0812">Transmembrane</keyword>
<dbReference type="Proteomes" id="UP000278632">
    <property type="component" value="Unassembled WGS sequence"/>
</dbReference>
<dbReference type="Pfam" id="PF18889">
    <property type="entry name" value="Beta_helix_3"/>
    <property type="match status" value="4"/>
</dbReference>
<dbReference type="Pfam" id="PF18676">
    <property type="entry name" value="MBG_2"/>
    <property type="match status" value="1"/>
</dbReference>
<evidence type="ECO:0000256" key="3">
    <source>
        <dbReference type="SAM" id="SignalP"/>
    </source>
</evidence>
<dbReference type="EMBL" id="QICD01000010">
    <property type="protein sequence ID" value="RNL44064.1"/>
    <property type="molecule type" value="Genomic_DNA"/>
</dbReference>
<reference evidence="6" key="1">
    <citation type="submission" date="2018-05" db="EMBL/GenBank/DDBJ databases">
        <title>Genome Sequencing of selected type strains of the family Eggerthellaceae.</title>
        <authorList>
            <person name="Danylec N."/>
            <person name="Stoll D.A."/>
            <person name="Doetsch A."/>
            <person name="Huch M."/>
        </authorList>
    </citation>
    <scope>NUCLEOTIDE SEQUENCE [LARGE SCALE GENOMIC DNA]</scope>
    <source>
        <strain evidence="6">DSM 16106</strain>
    </source>
</reference>
<keyword evidence="2" id="KW-0472">Membrane</keyword>